<keyword evidence="3" id="KW-1185">Reference proteome</keyword>
<dbReference type="Gene3D" id="3.10.180.10">
    <property type="entry name" value="2,3-Dihydroxybiphenyl 1,2-Dioxygenase, domain 1"/>
    <property type="match status" value="1"/>
</dbReference>
<proteinExistence type="predicted"/>
<accession>A0ABP8FLP5</accession>
<evidence type="ECO:0000313" key="2">
    <source>
        <dbReference type="EMBL" id="GAA4306651.1"/>
    </source>
</evidence>
<organism evidence="2 3">
    <name type="scientific">Nibribacter koreensis</name>
    <dbReference type="NCBI Taxonomy" id="1084519"/>
    <lineage>
        <taxon>Bacteria</taxon>
        <taxon>Pseudomonadati</taxon>
        <taxon>Bacteroidota</taxon>
        <taxon>Cytophagia</taxon>
        <taxon>Cytophagales</taxon>
        <taxon>Hymenobacteraceae</taxon>
        <taxon>Nibribacter</taxon>
    </lineage>
</organism>
<dbReference type="InterPro" id="IPR037523">
    <property type="entry name" value="VOC_core"/>
</dbReference>
<dbReference type="InterPro" id="IPR004360">
    <property type="entry name" value="Glyas_Fos-R_dOase_dom"/>
</dbReference>
<protein>
    <recommendedName>
        <fullName evidence="1">VOC domain-containing protein</fullName>
    </recommendedName>
</protein>
<gene>
    <name evidence="2" type="ORF">GCM10023183_22030</name>
</gene>
<dbReference type="EMBL" id="BAABGX010000002">
    <property type="protein sequence ID" value="GAA4306651.1"/>
    <property type="molecule type" value="Genomic_DNA"/>
</dbReference>
<name>A0ABP8FLP5_9BACT</name>
<dbReference type="SUPFAM" id="SSF54593">
    <property type="entry name" value="Glyoxalase/Bleomycin resistance protein/Dihydroxybiphenyl dioxygenase"/>
    <property type="match status" value="1"/>
</dbReference>
<feature type="domain" description="VOC" evidence="1">
    <location>
        <begin position="1"/>
        <end position="66"/>
    </location>
</feature>
<comment type="caution">
    <text evidence="2">The sequence shown here is derived from an EMBL/GenBank/DDBJ whole genome shotgun (WGS) entry which is preliminary data.</text>
</comment>
<evidence type="ECO:0000259" key="1">
    <source>
        <dbReference type="PROSITE" id="PS51819"/>
    </source>
</evidence>
<evidence type="ECO:0000313" key="3">
    <source>
        <dbReference type="Proteomes" id="UP001501844"/>
    </source>
</evidence>
<dbReference type="Pfam" id="PF00903">
    <property type="entry name" value="Glyoxalase"/>
    <property type="match status" value="1"/>
</dbReference>
<reference evidence="3" key="1">
    <citation type="journal article" date="2019" name="Int. J. Syst. Evol. Microbiol.">
        <title>The Global Catalogue of Microorganisms (GCM) 10K type strain sequencing project: providing services to taxonomists for standard genome sequencing and annotation.</title>
        <authorList>
            <consortium name="The Broad Institute Genomics Platform"/>
            <consortium name="The Broad Institute Genome Sequencing Center for Infectious Disease"/>
            <person name="Wu L."/>
            <person name="Ma J."/>
        </authorList>
    </citation>
    <scope>NUCLEOTIDE SEQUENCE [LARGE SCALE GENOMIC DNA]</scope>
    <source>
        <strain evidence="3">JCM 17917</strain>
    </source>
</reference>
<dbReference type="InterPro" id="IPR029068">
    <property type="entry name" value="Glyas_Bleomycin-R_OHBP_Dase"/>
</dbReference>
<dbReference type="Proteomes" id="UP001501844">
    <property type="component" value="Unassembled WGS sequence"/>
</dbReference>
<sequence>MRQDTLGVRHLCFRAEDASTVHAVGTYLREVGATIIRGPIEMDYSAGYITVDFKDPDGYVLEVAYAPHHVFAPSST</sequence>
<dbReference type="PROSITE" id="PS51819">
    <property type="entry name" value="VOC"/>
    <property type="match status" value="1"/>
</dbReference>